<name>A0A7J7IUH4_BUGNE</name>
<dbReference type="AlphaFoldDB" id="A0A7J7IUH4"/>
<evidence type="ECO:0000313" key="4">
    <source>
        <dbReference type="EMBL" id="KAF6017475.1"/>
    </source>
</evidence>
<reference evidence="4" key="1">
    <citation type="submission" date="2020-06" db="EMBL/GenBank/DDBJ databases">
        <title>Draft genome of Bugula neritina, a colonial animal packing powerful symbionts and potential medicines.</title>
        <authorList>
            <person name="Rayko M."/>
        </authorList>
    </citation>
    <scope>NUCLEOTIDE SEQUENCE [LARGE SCALE GENOMIC DNA]</scope>
    <source>
        <strain evidence="4">Kwan_BN1</strain>
    </source>
</reference>
<organism evidence="4 5">
    <name type="scientific">Bugula neritina</name>
    <name type="common">Brown bryozoan</name>
    <name type="synonym">Sertularia neritina</name>
    <dbReference type="NCBI Taxonomy" id="10212"/>
    <lineage>
        <taxon>Eukaryota</taxon>
        <taxon>Metazoa</taxon>
        <taxon>Spiralia</taxon>
        <taxon>Lophotrochozoa</taxon>
        <taxon>Bryozoa</taxon>
        <taxon>Gymnolaemata</taxon>
        <taxon>Cheilostomatida</taxon>
        <taxon>Flustrina</taxon>
        <taxon>Buguloidea</taxon>
        <taxon>Bugulidae</taxon>
        <taxon>Bugula</taxon>
    </lineage>
</organism>
<evidence type="ECO:0000256" key="2">
    <source>
        <dbReference type="PROSITE-ProRule" id="PRU00302"/>
    </source>
</evidence>
<dbReference type="PROSITE" id="PS50923">
    <property type="entry name" value="SUSHI"/>
    <property type="match status" value="1"/>
</dbReference>
<protein>
    <recommendedName>
        <fullName evidence="3">Sushi domain-containing protein</fullName>
    </recommendedName>
</protein>
<dbReference type="InterPro" id="IPR000436">
    <property type="entry name" value="Sushi_SCR_CCP_dom"/>
</dbReference>
<dbReference type="Proteomes" id="UP000593567">
    <property type="component" value="Unassembled WGS sequence"/>
</dbReference>
<evidence type="ECO:0000256" key="1">
    <source>
        <dbReference type="ARBA" id="ARBA00023157"/>
    </source>
</evidence>
<dbReference type="OrthoDB" id="6480633at2759"/>
<feature type="domain" description="Sushi" evidence="3">
    <location>
        <begin position="410"/>
        <end position="464"/>
    </location>
</feature>
<gene>
    <name evidence="4" type="ORF">EB796_024216</name>
</gene>
<proteinExistence type="predicted"/>
<evidence type="ECO:0000313" key="5">
    <source>
        <dbReference type="Proteomes" id="UP000593567"/>
    </source>
</evidence>
<keyword evidence="5" id="KW-1185">Reference proteome</keyword>
<dbReference type="EMBL" id="VXIV02003390">
    <property type="protein sequence ID" value="KAF6017475.1"/>
    <property type="molecule type" value="Genomic_DNA"/>
</dbReference>
<dbReference type="Gene3D" id="2.60.120.260">
    <property type="entry name" value="Galactose-binding domain-like"/>
    <property type="match status" value="1"/>
</dbReference>
<dbReference type="InterPro" id="IPR008979">
    <property type="entry name" value="Galactose-bd-like_sf"/>
</dbReference>
<keyword evidence="2" id="KW-0768">Sushi</keyword>
<sequence length="464" mass="51998">MQASSVLNANSASQAADGHTETWFTSEKLPDVWWRVDLDDVRVVRRIVITTGATIKFKDVSILSTTMNNPTDVPHPESSDWAVLQSGVTNPSEGRKSFIFEFAKNENIEARHIALYSATGGLQVNEVEVYDSAERFKDVSILSSTHSTITEDPTPTSSEWTLVMSGISRESDTSFTELTYIFNISNELQTRHIALYSSNSDGLSIQEVQIIVYAQDEQRDAIRELHLDSMSSYCEFNPADDLSRVKILSEPEDLVEKSIGWTIQVDCIDGVLRKFSTEDSFTATCNPAIVTNDDGATYDYPILVNTSNEAELEDEIDMEQSDGQVRLTQLRFYPVGTVQAYNVTDDACGNDSLTLSANSTTWSVCQAPDDLELLLDSDRPDEMRRFFWFFNYGLWSQPPPECGRFFSYNVRCPTPNRALLGFSDNDVFSSEEDFYQIGETVNVSCADGESQTNQRVDSETITCQ</sequence>
<accession>A0A7J7IUH4</accession>
<evidence type="ECO:0000259" key="3">
    <source>
        <dbReference type="PROSITE" id="PS50923"/>
    </source>
</evidence>
<dbReference type="SUPFAM" id="SSF49785">
    <property type="entry name" value="Galactose-binding domain-like"/>
    <property type="match status" value="1"/>
</dbReference>
<keyword evidence="1" id="KW-1015">Disulfide bond</keyword>
<comment type="caution">
    <text evidence="2">Lacks conserved residue(s) required for the propagation of feature annotation.</text>
</comment>
<comment type="caution">
    <text evidence="4">The sequence shown here is derived from an EMBL/GenBank/DDBJ whole genome shotgun (WGS) entry which is preliminary data.</text>
</comment>